<dbReference type="PANTHER" id="PTHR34980">
    <property type="entry name" value="INNER MEMBRANE PROTEIN-RELATED-RELATED"/>
    <property type="match status" value="1"/>
</dbReference>
<keyword evidence="1" id="KW-0472">Membrane</keyword>
<dbReference type="Pfam" id="PF05656">
    <property type="entry name" value="DUF805"/>
    <property type="match status" value="2"/>
</dbReference>
<comment type="caution">
    <text evidence="2">The sequence shown here is derived from an EMBL/GenBank/DDBJ whole genome shotgun (WGS) entry which is preliminary data.</text>
</comment>
<dbReference type="EMBL" id="CASHTH010001184">
    <property type="protein sequence ID" value="CAI8012417.1"/>
    <property type="molecule type" value="Genomic_DNA"/>
</dbReference>
<feature type="transmembrane region" description="Helical" evidence="1">
    <location>
        <begin position="27"/>
        <end position="44"/>
    </location>
</feature>
<gene>
    <name evidence="2" type="ORF">GBAR_LOCUS7964</name>
</gene>
<feature type="transmembrane region" description="Helical" evidence="1">
    <location>
        <begin position="185"/>
        <end position="210"/>
    </location>
</feature>
<feature type="transmembrane region" description="Helical" evidence="1">
    <location>
        <begin position="96"/>
        <end position="119"/>
    </location>
</feature>
<feature type="transmembrane region" description="Helical" evidence="1">
    <location>
        <begin position="216"/>
        <end position="236"/>
    </location>
</feature>
<feature type="transmembrane region" description="Helical" evidence="1">
    <location>
        <begin position="299"/>
        <end position="325"/>
    </location>
</feature>
<sequence>MMTLPQTARQCLRKYANFSGRATRAEFWWWYLAMSLVLMGLAIIDGIINMAFLALSIGIIIPLSLLVGVAIVLPFLTVTSRRLHDIGRSGWWQVAWYAIDIVASLVFLVAWVFVFILLLGGATNGSNEGFLLEGRIGARKKFHPETGVQDKLLPLSKPMMTIQESVQVCLRKYADFSGRATRAEFWWWLLATTLVSFAISAIDTAISTLLRTLSEFAFSPFSTIFGLAILLPNLAVTARRLHDIGKSGWWQLVWFVIAGAGWILFVIGIIITIVRLVSGDSFSGVENGDFFANTDFADFVPALVTFLIAMLVSLAVFVWYLIWLVRQGDYGANRYGPDPRAIE</sequence>
<evidence type="ECO:0000256" key="1">
    <source>
        <dbReference type="SAM" id="Phobius"/>
    </source>
</evidence>
<dbReference type="PANTHER" id="PTHR34980:SF2">
    <property type="entry name" value="INNER MEMBRANE PROTEIN YHAH-RELATED"/>
    <property type="match status" value="1"/>
</dbReference>
<keyword evidence="3" id="KW-1185">Reference proteome</keyword>
<feature type="transmembrane region" description="Helical" evidence="1">
    <location>
        <begin position="248"/>
        <end position="274"/>
    </location>
</feature>
<dbReference type="Proteomes" id="UP001174909">
    <property type="component" value="Unassembled WGS sequence"/>
</dbReference>
<accession>A0AA35WG91</accession>
<dbReference type="InterPro" id="IPR008523">
    <property type="entry name" value="DUF805"/>
</dbReference>
<evidence type="ECO:0000313" key="3">
    <source>
        <dbReference type="Proteomes" id="UP001174909"/>
    </source>
</evidence>
<keyword evidence="1" id="KW-0812">Transmembrane</keyword>
<feature type="transmembrane region" description="Helical" evidence="1">
    <location>
        <begin position="51"/>
        <end position="76"/>
    </location>
</feature>
<dbReference type="GO" id="GO:0005886">
    <property type="term" value="C:plasma membrane"/>
    <property type="evidence" value="ECO:0007669"/>
    <property type="project" value="TreeGrafter"/>
</dbReference>
<evidence type="ECO:0000313" key="2">
    <source>
        <dbReference type="EMBL" id="CAI8012417.1"/>
    </source>
</evidence>
<keyword evidence="1" id="KW-1133">Transmembrane helix</keyword>
<dbReference type="AlphaFoldDB" id="A0AA35WG91"/>
<organism evidence="2 3">
    <name type="scientific">Geodia barretti</name>
    <name type="common">Barrett's horny sponge</name>
    <dbReference type="NCBI Taxonomy" id="519541"/>
    <lineage>
        <taxon>Eukaryota</taxon>
        <taxon>Metazoa</taxon>
        <taxon>Porifera</taxon>
        <taxon>Demospongiae</taxon>
        <taxon>Heteroscleromorpha</taxon>
        <taxon>Tetractinellida</taxon>
        <taxon>Astrophorina</taxon>
        <taxon>Geodiidae</taxon>
        <taxon>Geodia</taxon>
    </lineage>
</organism>
<protein>
    <submittedName>
        <fullName evidence="2">Inner membrane protein YhaH</fullName>
    </submittedName>
</protein>
<reference evidence="2" key="1">
    <citation type="submission" date="2023-03" db="EMBL/GenBank/DDBJ databases">
        <authorList>
            <person name="Steffen K."/>
            <person name="Cardenas P."/>
        </authorList>
    </citation>
    <scope>NUCLEOTIDE SEQUENCE</scope>
</reference>
<proteinExistence type="predicted"/>
<name>A0AA35WG91_GEOBA</name>